<keyword evidence="3" id="KW-1185">Reference proteome</keyword>
<organism evidence="2 3">
    <name type="scientific">Erpetoichthys calabaricus</name>
    <name type="common">Rope fish</name>
    <name type="synonym">Calamoichthys calabaricus</name>
    <dbReference type="NCBI Taxonomy" id="27687"/>
    <lineage>
        <taxon>Eukaryota</taxon>
        <taxon>Metazoa</taxon>
        <taxon>Chordata</taxon>
        <taxon>Craniata</taxon>
        <taxon>Vertebrata</taxon>
        <taxon>Euteleostomi</taxon>
        <taxon>Actinopterygii</taxon>
        <taxon>Polypteriformes</taxon>
        <taxon>Polypteridae</taxon>
        <taxon>Erpetoichthys</taxon>
    </lineage>
</organism>
<dbReference type="SUPFAM" id="SSF56436">
    <property type="entry name" value="C-type lectin-like"/>
    <property type="match status" value="1"/>
</dbReference>
<dbReference type="Proteomes" id="UP000694620">
    <property type="component" value="Chromosome 1"/>
</dbReference>
<dbReference type="GeneTree" id="ENSGT01140000283537"/>
<evidence type="ECO:0000313" key="3">
    <source>
        <dbReference type="Proteomes" id="UP000694620"/>
    </source>
</evidence>
<name>A0A8C4RTV0_ERPCA</name>
<dbReference type="PROSITE" id="PS50041">
    <property type="entry name" value="C_TYPE_LECTIN_2"/>
    <property type="match status" value="1"/>
</dbReference>
<accession>A0A8C4RTV0</accession>
<reference evidence="2" key="3">
    <citation type="submission" date="2025-09" db="UniProtKB">
        <authorList>
            <consortium name="Ensembl"/>
        </authorList>
    </citation>
    <scope>IDENTIFICATION</scope>
</reference>
<evidence type="ECO:0000259" key="1">
    <source>
        <dbReference type="PROSITE" id="PS50041"/>
    </source>
</evidence>
<dbReference type="Pfam" id="PF00059">
    <property type="entry name" value="Lectin_C"/>
    <property type="match status" value="1"/>
</dbReference>
<dbReference type="PANTHER" id="PTHR45784:SF3">
    <property type="entry name" value="C-TYPE LECTIN DOMAIN FAMILY 4 MEMBER K-LIKE-RELATED"/>
    <property type="match status" value="1"/>
</dbReference>
<dbReference type="Ensembl" id="ENSECRT00000006938.1">
    <property type="protein sequence ID" value="ENSECRP00000006829.1"/>
    <property type="gene ID" value="ENSECRG00000004554.1"/>
</dbReference>
<dbReference type="SMART" id="SM00034">
    <property type="entry name" value="CLECT"/>
    <property type="match status" value="1"/>
</dbReference>
<dbReference type="PANTHER" id="PTHR45784">
    <property type="entry name" value="C-TYPE LECTIN DOMAIN FAMILY 20 MEMBER A-RELATED"/>
    <property type="match status" value="1"/>
</dbReference>
<dbReference type="InterPro" id="IPR001304">
    <property type="entry name" value="C-type_lectin-like"/>
</dbReference>
<evidence type="ECO:0000313" key="2">
    <source>
        <dbReference type="Ensembl" id="ENSECRP00000006829.1"/>
    </source>
</evidence>
<dbReference type="Gene3D" id="3.10.100.10">
    <property type="entry name" value="Mannose-Binding Protein A, subunit A"/>
    <property type="match status" value="2"/>
</dbReference>
<dbReference type="AlphaFoldDB" id="A0A8C4RTV0"/>
<sequence length="129" mass="15428">MPWQIRRTFITLLSFKHSFFICSVFTEIINISERYVWINSRMNWSSTQNYCQVNYTDLGSIRNESENQEIMEKAQGSPFWTVFQIWAQNEPDNYLRNEACVEILSDGTWNDDFCGKMNYFFLLFLCSHS</sequence>
<feature type="domain" description="C-type lectin" evidence="1">
    <location>
        <begin position="35"/>
        <end position="120"/>
    </location>
</feature>
<dbReference type="InterPro" id="IPR016187">
    <property type="entry name" value="CTDL_fold"/>
</dbReference>
<protein>
    <recommendedName>
        <fullName evidence="1">C-type lectin domain-containing protein</fullName>
    </recommendedName>
</protein>
<reference evidence="2" key="1">
    <citation type="submission" date="2021-06" db="EMBL/GenBank/DDBJ databases">
        <authorList>
            <consortium name="Wellcome Sanger Institute Data Sharing"/>
        </authorList>
    </citation>
    <scope>NUCLEOTIDE SEQUENCE [LARGE SCALE GENOMIC DNA]</scope>
</reference>
<proteinExistence type="predicted"/>
<reference evidence="2" key="2">
    <citation type="submission" date="2025-08" db="UniProtKB">
        <authorList>
            <consortium name="Ensembl"/>
        </authorList>
    </citation>
    <scope>IDENTIFICATION</scope>
</reference>
<dbReference type="InterPro" id="IPR016186">
    <property type="entry name" value="C-type_lectin-like/link_sf"/>
</dbReference>